<dbReference type="GO" id="GO:0006886">
    <property type="term" value="P:intracellular protein transport"/>
    <property type="evidence" value="ECO:0007669"/>
    <property type="project" value="InterPro"/>
</dbReference>
<dbReference type="GO" id="GO:0005774">
    <property type="term" value="C:vacuolar membrane"/>
    <property type="evidence" value="ECO:0007669"/>
    <property type="project" value="TreeGrafter"/>
</dbReference>
<evidence type="ECO:0000256" key="2">
    <source>
        <dbReference type="ARBA" id="ARBA00010050"/>
    </source>
</evidence>
<organism evidence="9 10">
    <name type="scientific">Pandoraea oxalativorans</name>
    <dbReference type="NCBI Taxonomy" id="573737"/>
    <lineage>
        <taxon>Bacteria</taxon>
        <taxon>Pseudomonadati</taxon>
        <taxon>Pseudomonadota</taxon>
        <taxon>Betaproteobacteria</taxon>
        <taxon>Burkholderiales</taxon>
        <taxon>Burkholderiaceae</taxon>
        <taxon>Pandoraea</taxon>
    </lineage>
</organism>
<dbReference type="KEGG" id="pox:MB84_28650"/>
<evidence type="ECO:0000256" key="7">
    <source>
        <dbReference type="ARBA" id="ARBA00040047"/>
    </source>
</evidence>
<proteinExistence type="inferred from homology"/>
<keyword evidence="4" id="KW-0931">ER-Golgi transport</keyword>
<sequence length="456" mass="49707">MSMFFVSAGAPSDAHSNAQISHEDAAPEPLNFNDPQAVDAAHQTFVNQGLPARWRDALLAAPPTDDDRHAFATLRLRKLADQAQPYPTGMPGDLEQAVTTLANHLSPTGRTELLQSLEVGGGDNAFAQYLTDQDRWHLAADVLAARAKTCYVAWRNGTSAEDAGPPGMADYRHAASLYERAGLPAHAADALKRVGAIALKTANFYKHTDQPQRTQEAWRSAVNAYLDEVELRRAAGQRANVADALERLAGVYTLLEEHDDAARSLTAASESYELADLRDEAIAAARKAEARYMRLAQLAPLTRLTQLALAVDACKRVAQLYSRWEKYGAAAHTRLRLAGLYGDLAQPKLAREAHGDAARAFVQAKNWAMAADAFWESGEYELAAPLFRSTEQPDRAGDAYAAAAARREQEGAHTDAERLYREAAKEYELAGMWEMRAQAIRFADKLANPGALPAST</sequence>
<dbReference type="GO" id="GO:0019905">
    <property type="term" value="F:syntaxin binding"/>
    <property type="evidence" value="ECO:0007669"/>
    <property type="project" value="TreeGrafter"/>
</dbReference>
<dbReference type="InterPro" id="IPR011990">
    <property type="entry name" value="TPR-like_helical_dom_sf"/>
</dbReference>
<keyword evidence="6" id="KW-0472">Membrane</keyword>
<dbReference type="InterPro" id="IPR000744">
    <property type="entry name" value="NSF_attach"/>
</dbReference>
<keyword evidence="5" id="KW-0653">Protein transport</keyword>
<reference evidence="9" key="1">
    <citation type="submission" date="2016-06" db="EMBL/GenBank/DDBJ databases">
        <title>Pandoraea oxalativorans DSM 23570 Genome Sequencing.</title>
        <authorList>
            <person name="Ee R."/>
            <person name="Lim Y.-L."/>
            <person name="Yong D."/>
            <person name="Yin W.-F."/>
            <person name="Chan K.-G."/>
        </authorList>
    </citation>
    <scope>NUCLEOTIDE SEQUENCE</scope>
    <source>
        <strain evidence="9">DSM 23570</strain>
        <plasmid evidence="9">pPO70-1</plasmid>
    </source>
</reference>
<evidence type="ECO:0000256" key="3">
    <source>
        <dbReference type="ARBA" id="ARBA00022448"/>
    </source>
</evidence>
<comment type="similarity">
    <text evidence="2">Belongs to the SNAP family.</text>
</comment>
<keyword evidence="10" id="KW-1185">Reference proteome</keyword>
<geneLocation type="plasmid" evidence="9 10">
    <name>pPO70-1</name>
</geneLocation>
<evidence type="ECO:0000313" key="9">
    <source>
        <dbReference type="EMBL" id="AKK24770.2"/>
    </source>
</evidence>
<evidence type="ECO:0000256" key="4">
    <source>
        <dbReference type="ARBA" id="ARBA00022892"/>
    </source>
</evidence>
<evidence type="ECO:0000256" key="8">
    <source>
        <dbReference type="ARBA" id="ARBA00042485"/>
    </source>
</evidence>
<dbReference type="PANTHER" id="PTHR13768:SF2">
    <property type="entry name" value="GAMMA-SOLUBLE NSF ATTACHMENT PROTEIN"/>
    <property type="match status" value="1"/>
</dbReference>
<name>A0A0G3IHX3_9BURK</name>
<keyword evidence="3" id="KW-0813">Transport</keyword>
<dbReference type="GO" id="GO:0031201">
    <property type="term" value="C:SNARE complex"/>
    <property type="evidence" value="ECO:0007669"/>
    <property type="project" value="TreeGrafter"/>
</dbReference>
<protein>
    <recommendedName>
        <fullName evidence="7">Gamma-soluble NSF attachment protein</fullName>
    </recommendedName>
    <alternativeName>
        <fullName evidence="8">N-ethylmaleimide-sensitive factor attachment protein gamma</fullName>
    </alternativeName>
</protein>
<dbReference type="AlphaFoldDB" id="A0A0G3IHX3"/>
<evidence type="ECO:0000256" key="1">
    <source>
        <dbReference type="ARBA" id="ARBA00004170"/>
    </source>
</evidence>
<dbReference type="PANTHER" id="PTHR13768">
    <property type="entry name" value="SOLUBLE NSF ATTACHMENT PROTEIN SNAP"/>
    <property type="match status" value="1"/>
</dbReference>
<dbReference type="GO" id="GO:0005483">
    <property type="term" value="F:soluble NSF attachment protein activity"/>
    <property type="evidence" value="ECO:0007669"/>
    <property type="project" value="TreeGrafter"/>
</dbReference>
<dbReference type="Proteomes" id="UP000035050">
    <property type="component" value="Plasmid pPO70-1"/>
</dbReference>
<evidence type="ECO:0000313" key="10">
    <source>
        <dbReference type="Proteomes" id="UP000035050"/>
    </source>
</evidence>
<evidence type="ECO:0000256" key="5">
    <source>
        <dbReference type="ARBA" id="ARBA00022927"/>
    </source>
</evidence>
<dbReference type="EMBL" id="CP011518">
    <property type="protein sequence ID" value="AKK24770.2"/>
    <property type="molecule type" value="Genomic_DNA"/>
</dbReference>
<dbReference type="Gene3D" id="1.25.40.10">
    <property type="entry name" value="Tetratricopeptide repeat domain"/>
    <property type="match status" value="1"/>
</dbReference>
<dbReference type="GO" id="GO:0016192">
    <property type="term" value="P:vesicle-mediated transport"/>
    <property type="evidence" value="ECO:0007669"/>
    <property type="project" value="UniProtKB-KW"/>
</dbReference>
<gene>
    <name evidence="9" type="ORF">MB84_28650</name>
</gene>
<evidence type="ECO:0000256" key="6">
    <source>
        <dbReference type="ARBA" id="ARBA00023136"/>
    </source>
</evidence>
<keyword evidence="9" id="KW-0614">Plasmid</keyword>
<comment type="subcellular location">
    <subcellularLocation>
        <location evidence="1">Membrane</location>
        <topology evidence="1">Peripheral membrane protein</topology>
    </subcellularLocation>
</comment>
<accession>A0A0G3IHX3</accession>